<feature type="region of interest" description="Disordered" evidence="1">
    <location>
        <begin position="350"/>
        <end position="374"/>
    </location>
</feature>
<name>V6J1L0_9BACL</name>
<feature type="region of interest" description="Disordered" evidence="1">
    <location>
        <begin position="159"/>
        <end position="179"/>
    </location>
</feature>
<evidence type="ECO:0000313" key="3">
    <source>
        <dbReference type="EMBL" id="EST13680.1"/>
    </source>
</evidence>
<dbReference type="eggNOG" id="COG1388">
    <property type="taxonomic scope" value="Bacteria"/>
</dbReference>
<organism evidence="3 4">
    <name type="scientific">Sporolactobacillus laevolacticus DSM 442</name>
    <dbReference type="NCBI Taxonomy" id="1395513"/>
    <lineage>
        <taxon>Bacteria</taxon>
        <taxon>Bacillati</taxon>
        <taxon>Bacillota</taxon>
        <taxon>Bacilli</taxon>
        <taxon>Bacillales</taxon>
        <taxon>Sporolactobacillaceae</taxon>
        <taxon>Sporolactobacillus</taxon>
    </lineage>
</organism>
<proteinExistence type="predicted"/>
<reference evidence="3 4" key="1">
    <citation type="journal article" date="2013" name="Genome Announc.">
        <title>Genome Sequence of Sporolactobacillus laevolacticus DSM442, an Efficient Polymer-Grade D-Lactate Producer from Agricultural Waste Cottonseed as a Nitrogen Source.</title>
        <authorList>
            <person name="Wang H."/>
            <person name="Wang L."/>
            <person name="Ju J."/>
            <person name="Yu B."/>
            <person name="Ma Y."/>
        </authorList>
    </citation>
    <scope>NUCLEOTIDE SEQUENCE [LARGE SCALE GENOMIC DNA]</scope>
    <source>
        <strain evidence="3 4">DSM 442</strain>
    </source>
</reference>
<dbReference type="Proteomes" id="UP000018296">
    <property type="component" value="Unassembled WGS sequence"/>
</dbReference>
<dbReference type="STRING" id="1395513.P343_01275"/>
<feature type="compositionally biased region" description="Polar residues" evidence="1">
    <location>
        <begin position="455"/>
        <end position="487"/>
    </location>
</feature>
<dbReference type="Pfam" id="PF01476">
    <property type="entry name" value="LysM"/>
    <property type="match status" value="1"/>
</dbReference>
<dbReference type="InterPro" id="IPR036779">
    <property type="entry name" value="LysM_dom_sf"/>
</dbReference>
<dbReference type="OrthoDB" id="2033517at2"/>
<feature type="region of interest" description="Disordered" evidence="1">
    <location>
        <begin position="54"/>
        <end position="120"/>
    </location>
</feature>
<protein>
    <recommendedName>
        <fullName evidence="2">LysM domain-containing protein</fullName>
    </recommendedName>
</protein>
<accession>V6J1L0</accession>
<dbReference type="CDD" id="cd00118">
    <property type="entry name" value="LysM"/>
    <property type="match status" value="1"/>
</dbReference>
<dbReference type="InterPro" id="IPR018392">
    <property type="entry name" value="LysM"/>
</dbReference>
<dbReference type="RefSeq" id="WP_023508573.1">
    <property type="nucleotide sequence ID" value="NZ_AWTC01000001.1"/>
</dbReference>
<comment type="caution">
    <text evidence="3">The sequence shown here is derived from an EMBL/GenBank/DDBJ whole genome shotgun (WGS) entry which is preliminary data.</text>
</comment>
<dbReference type="SUPFAM" id="SSF54106">
    <property type="entry name" value="LysM domain"/>
    <property type="match status" value="1"/>
</dbReference>
<feature type="compositionally biased region" description="Pro residues" evidence="1">
    <location>
        <begin position="71"/>
        <end position="81"/>
    </location>
</feature>
<evidence type="ECO:0000256" key="1">
    <source>
        <dbReference type="SAM" id="MobiDB-lite"/>
    </source>
</evidence>
<evidence type="ECO:0000259" key="2">
    <source>
        <dbReference type="PROSITE" id="PS51782"/>
    </source>
</evidence>
<dbReference type="PROSITE" id="PS51782">
    <property type="entry name" value="LYSM"/>
    <property type="match status" value="1"/>
</dbReference>
<evidence type="ECO:0000313" key="4">
    <source>
        <dbReference type="Proteomes" id="UP000018296"/>
    </source>
</evidence>
<gene>
    <name evidence="3" type="ORF">P343_01275</name>
</gene>
<feature type="region of interest" description="Disordered" evidence="1">
    <location>
        <begin position="455"/>
        <end position="494"/>
    </location>
</feature>
<dbReference type="SMART" id="SM00257">
    <property type="entry name" value="LysM"/>
    <property type="match status" value="1"/>
</dbReference>
<dbReference type="EMBL" id="AWTC01000001">
    <property type="protein sequence ID" value="EST13680.1"/>
    <property type="molecule type" value="Genomic_DNA"/>
</dbReference>
<keyword evidence="4" id="KW-1185">Reference proteome</keyword>
<feature type="domain" description="LysM" evidence="2">
    <location>
        <begin position="2"/>
        <end position="46"/>
    </location>
</feature>
<dbReference type="Gene3D" id="3.10.350.10">
    <property type="entry name" value="LysM domain"/>
    <property type="match status" value="1"/>
</dbReference>
<sequence length="570" mass="59768">MKLYVVQKGDTFEEIARKHGMTIDEFRKMNTGLTEDSLAQGMKVKVAIGKQPLKRTIAASERSEVSHQQQPAPPQPQPKPKQQPVQSQPQPKPAPVKQEPISQQPAVETPAPKPVPPKPNVKIEAAEKHLNANIGSQNAGEAATDYPQILYPKQPVSAAQNPTRISPASQGNMGSAVSPATQGGISPYYPNMGNVVSPYTLGSNPYPTGNMGNVVSPVSQGSINPYYPNTGSAVSPATQESGATPYYPNMGSVVSPAMQGSGATPYYPNVGSVVSPATQEGGAAPYYPNMGNEVSPATQGNGANPKYPDMGSAVSPAMQGSGVAPYYPNMGNEVSPAQESGANPKYPDMGSAVSPAAQGSGANQKYPNMGSAVSPATQESAANSLYPTEIAGAYTPKLKPMHPYHPTGQMGQMSPYFPQLQPWKGQQPQYPISHETIELDQAYKDGKTAGIKSTLPWSNPQTAGVSQQAPPKFKPTQSSPTMNKSNTGKISPAGPGSIGGYPYPYMPAAKQQGKPCGCGGPMPYSPYGQTPVAGYYGGNKPPHPQPVPYSAMPGVLAPIYQPNISGQPKK</sequence>
<dbReference type="PATRIC" id="fig|1395513.3.peg.260"/>
<dbReference type="AlphaFoldDB" id="V6J1L0"/>